<protein>
    <submittedName>
        <fullName evidence="2">Uncharacterized protein</fullName>
    </submittedName>
</protein>
<feature type="region of interest" description="Disordered" evidence="1">
    <location>
        <begin position="1"/>
        <end position="56"/>
    </location>
</feature>
<dbReference type="EMBL" id="CP015249">
    <property type="protein sequence ID" value="ANB16820.1"/>
    <property type="molecule type" value="Genomic_DNA"/>
</dbReference>
<gene>
    <name evidence="2" type="ORF">I596_784</name>
</gene>
<reference evidence="2 3" key="1">
    <citation type="submission" date="2016-04" db="EMBL/GenBank/DDBJ databases">
        <title>Complete genome sequence of Dokdonella koreensis DS-123T.</title>
        <authorList>
            <person name="Kim J.F."/>
            <person name="Lee H."/>
            <person name="Kwak M.-J."/>
        </authorList>
    </citation>
    <scope>NUCLEOTIDE SEQUENCE [LARGE SCALE GENOMIC DNA]</scope>
    <source>
        <strain evidence="2 3">DS-123</strain>
    </source>
</reference>
<name>A0A160DSG0_9GAMM</name>
<keyword evidence="3" id="KW-1185">Reference proteome</keyword>
<feature type="compositionally biased region" description="Basic and acidic residues" evidence="1">
    <location>
        <begin position="87"/>
        <end position="109"/>
    </location>
</feature>
<evidence type="ECO:0000313" key="3">
    <source>
        <dbReference type="Proteomes" id="UP000076830"/>
    </source>
</evidence>
<sequence length="137" mass="15040">MPLDQRSANARNPQAARRARAVGDALRSDRESQTPAYSLREGSPPTPVPSTTSSTCRPFLALRPTAHRSSRAAIAYPKSARSPRASGVRERMTSKLHAGSDRDARLTWKSGERDGVRRCGEVLTASDNQRQVDRVRS</sequence>
<dbReference type="KEGG" id="dko:I596_784"/>
<dbReference type="Proteomes" id="UP000076830">
    <property type="component" value="Chromosome"/>
</dbReference>
<feature type="region of interest" description="Disordered" evidence="1">
    <location>
        <begin position="71"/>
        <end position="109"/>
    </location>
</feature>
<evidence type="ECO:0000313" key="2">
    <source>
        <dbReference type="EMBL" id="ANB16820.1"/>
    </source>
</evidence>
<dbReference type="AlphaFoldDB" id="A0A160DSG0"/>
<evidence type="ECO:0000256" key="1">
    <source>
        <dbReference type="SAM" id="MobiDB-lite"/>
    </source>
</evidence>
<feature type="compositionally biased region" description="Low complexity" evidence="1">
    <location>
        <begin position="1"/>
        <end position="16"/>
    </location>
</feature>
<accession>A0A160DSG0</accession>
<organism evidence="2 3">
    <name type="scientific">Dokdonella koreensis DS-123</name>
    <dbReference type="NCBI Taxonomy" id="1300342"/>
    <lineage>
        <taxon>Bacteria</taxon>
        <taxon>Pseudomonadati</taxon>
        <taxon>Pseudomonadota</taxon>
        <taxon>Gammaproteobacteria</taxon>
        <taxon>Lysobacterales</taxon>
        <taxon>Rhodanobacteraceae</taxon>
        <taxon>Dokdonella</taxon>
    </lineage>
</organism>
<proteinExistence type="predicted"/>